<organism evidence="4 5">
    <name type="scientific">Phoxinus phoxinus</name>
    <name type="common">Eurasian minnow</name>
    <dbReference type="NCBI Taxonomy" id="58324"/>
    <lineage>
        <taxon>Eukaryota</taxon>
        <taxon>Metazoa</taxon>
        <taxon>Chordata</taxon>
        <taxon>Craniata</taxon>
        <taxon>Vertebrata</taxon>
        <taxon>Euteleostomi</taxon>
        <taxon>Actinopterygii</taxon>
        <taxon>Neopterygii</taxon>
        <taxon>Teleostei</taxon>
        <taxon>Ostariophysi</taxon>
        <taxon>Cypriniformes</taxon>
        <taxon>Leuciscidae</taxon>
        <taxon>Phoxininae</taxon>
        <taxon>Phoxinus</taxon>
    </lineage>
</organism>
<accession>A0AAN9CFH8</accession>
<comment type="caution">
    <text evidence="4">The sequence shown here is derived from an EMBL/GenBank/DDBJ whole genome shotgun (WGS) entry which is preliminary data.</text>
</comment>
<dbReference type="PANTHER" id="PTHR15941">
    <property type="entry name" value="MYOZENIN"/>
    <property type="match status" value="1"/>
</dbReference>
<dbReference type="InterPro" id="IPR008438">
    <property type="entry name" value="MYOZ"/>
</dbReference>
<evidence type="ECO:0000313" key="4">
    <source>
        <dbReference type="EMBL" id="KAK7134757.1"/>
    </source>
</evidence>
<gene>
    <name evidence="4" type="ORF">R3I93_018002</name>
</gene>
<proteinExistence type="inferred from homology"/>
<protein>
    <recommendedName>
        <fullName evidence="6">Myozenin 1</fullName>
    </recommendedName>
</protein>
<dbReference type="AlphaFoldDB" id="A0AAN9CFH8"/>
<dbReference type="Proteomes" id="UP001364617">
    <property type="component" value="Unassembled WGS sequence"/>
</dbReference>
<evidence type="ECO:0000313" key="5">
    <source>
        <dbReference type="Proteomes" id="UP001364617"/>
    </source>
</evidence>
<dbReference type="Pfam" id="PF05556">
    <property type="entry name" value="Calsarcin"/>
    <property type="match status" value="1"/>
</dbReference>
<evidence type="ECO:0008006" key="6">
    <source>
        <dbReference type="Google" id="ProtNLM"/>
    </source>
</evidence>
<name>A0AAN9CFH8_9TELE</name>
<keyword evidence="2" id="KW-0597">Phosphoprotein</keyword>
<keyword evidence="5" id="KW-1185">Reference proteome</keyword>
<reference evidence="4 5" key="1">
    <citation type="submission" date="2024-02" db="EMBL/GenBank/DDBJ databases">
        <title>Chromosome-level genome assembly of the Eurasian Minnow (Phoxinus phoxinus).</title>
        <authorList>
            <person name="Oriowo T.O."/>
            <person name="Martin S."/>
            <person name="Stange M."/>
            <person name="Chrysostomakis Y."/>
            <person name="Brown T."/>
            <person name="Winkler S."/>
            <person name="Kukowka S."/>
            <person name="Myers E.W."/>
            <person name="Bohne A."/>
        </authorList>
    </citation>
    <scope>NUCLEOTIDE SEQUENCE [LARGE SCALE GENOMIC DNA]</scope>
    <source>
        <strain evidence="4">ZFMK-TIS-60720</strain>
        <tissue evidence="4">Whole Organism</tissue>
    </source>
</reference>
<evidence type="ECO:0000256" key="3">
    <source>
        <dbReference type="SAM" id="MobiDB-lite"/>
    </source>
</evidence>
<sequence>MPVSGTPAPSNKRKNPSKIITDFSNISQYDQQDENAEASELDLGTKIKAPRDVMLEELSLMKNKGSKMFKMRQKRVEQFIISDENLINLHLVPSLECEMTAPPEPSPKPEPTQEEVNAEAEKEKRREYVNTYISPWEHAMKDDKELKETMRWKMPGPQVHKDLPKYKSFNRMALPFGGFDKASRLVTFEAPEIKATDEEPQSVSESNLCCRPSFNRTPIGWTCNEEHSHIHMELDNIPFDGETDDL</sequence>
<dbReference type="GO" id="GO:0030018">
    <property type="term" value="C:Z disc"/>
    <property type="evidence" value="ECO:0007669"/>
    <property type="project" value="InterPro"/>
</dbReference>
<evidence type="ECO:0000256" key="1">
    <source>
        <dbReference type="ARBA" id="ARBA00009126"/>
    </source>
</evidence>
<dbReference type="EMBL" id="JAYKXH010000019">
    <property type="protein sequence ID" value="KAK7134757.1"/>
    <property type="molecule type" value="Genomic_DNA"/>
</dbReference>
<dbReference type="GO" id="GO:0003779">
    <property type="term" value="F:actin binding"/>
    <property type="evidence" value="ECO:0007669"/>
    <property type="project" value="TreeGrafter"/>
</dbReference>
<dbReference type="GO" id="GO:0015629">
    <property type="term" value="C:actin cytoskeleton"/>
    <property type="evidence" value="ECO:0007669"/>
    <property type="project" value="TreeGrafter"/>
</dbReference>
<evidence type="ECO:0000256" key="2">
    <source>
        <dbReference type="ARBA" id="ARBA00022553"/>
    </source>
</evidence>
<dbReference type="GO" id="GO:0031433">
    <property type="term" value="F:telethonin binding"/>
    <property type="evidence" value="ECO:0007669"/>
    <property type="project" value="TreeGrafter"/>
</dbReference>
<comment type="similarity">
    <text evidence="1">Belongs to the myozenin family.</text>
</comment>
<dbReference type="GO" id="GO:0051373">
    <property type="term" value="F:FATZ binding"/>
    <property type="evidence" value="ECO:0007669"/>
    <property type="project" value="TreeGrafter"/>
</dbReference>
<dbReference type="PANTHER" id="PTHR15941:SF14">
    <property type="entry name" value="MYOZENIN 1 ISOFORM X1"/>
    <property type="match status" value="1"/>
</dbReference>
<feature type="region of interest" description="Disordered" evidence="3">
    <location>
        <begin position="98"/>
        <end position="123"/>
    </location>
</feature>